<dbReference type="PANTHER" id="PTHR33745:SF3">
    <property type="entry name" value="RSBT CO-ANTAGONIST PROTEIN RSBRC"/>
    <property type="match status" value="1"/>
</dbReference>
<dbReference type="EMBL" id="FMAU01000016">
    <property type="protein sequence ID" value="SCC39082.1"/>
    <property type="molecule type" value="Genomic_DNA"/>
</dbReference>
<keyword evidence="5" id="KW-1185">Reference proteome</keyword>
<protein>
    <submittedName>
        <fullName evidence="4">RsbT co-antagonist protein RsbR</fullName>
    </submittedName>
</protein>
<organism evidence="4 5">
    <name type="scientific">[Bacillus] enclensis</name>
    <dbReference type="NCBI Taxonomy" id="1402860"/>
    <lineage>
        <taxon>Bacteria</taxon>
        <taxon>Bacillati</taxon>
        <taxon>Bacillota</taxon>
        <taxon>Bacilli</taxon>
        <taxon>Bacillales</taxon>
        <taxon>Bacillaceae</taxon>
        <taxon>Rossellomorea</taxon>
    </lineage>
</organism>
<dbReference type="Proteomes" id="UP000181997">
    <property type="component" value="Unassembled WGS sequence"/>
</dbReference>
<accession>A0A0V8H373</accession>
<evidence type="ECO:0000313" key="5">
    <source>
        <dbReference type="Proteomes" id="UP000181997"/>
    </source>
</evidence>
<sequence length="264" mass="30488">MKAATIETLEQHYQDLYSKWIRDLDETTDKLNISYYQNTHVKNELFESIYKSLQQENEDFIREFNDLYKKIVENNEALEFISAGYQSFRRAALEILLKDELTKEEVLGIYMEIDHWFDPVFNKMISMCTDTWEETFNMQRQTLVELSAPVIQLYDHISVMPLVGNIDEERISRIKENLLEGVTKYHSSIVFMDITGVPVLDTFAAQGIIESTRAAGLLGAECILVGVRPEIAQTLINLGIDLKELKTFSSLNNGLIFAQNQMNH</sequence>
<gene>
    <name evidence="4" type="ORF">GA0061094_4537</name>
</gene>
<dbReference type="Pfam" id="PF08678">
    <property type="entry name" value="Rsbr_N"/>
    <property type="match status" value="1"/>
</dbReference>
<evidence type="ECO:0000256" key="1">
    <source>
        <dbReference type="ARBA" id="ARBA00022553"/>
    </source>
</evidence>
<proteinExistence type="predicted"/>
<dbReference type="InterPro" id="IPR014792">
    <property type="entry name" value="RsbRA_N"/>
</dbReference>
<dbReference type="InterPro" id="IPR036513">
    <property type="entry name" value="STAS_dom_sf"/>
</dbReference>
<dbReference type="PANTHER" id="PTHR33745">
    <property type="entry name" value="RSBT ANTAGONIST PROTEIN RSBS-RELATED"/>
    <property type="match status" value="1"/>
</dbReference>
<evidence type="ECO:0000259" key="3">
    <source>
        <dbReference type="PROSITE" id="PS50801"/>
    </source>
</evidence>
<evidence type="ECO:0000256" key="2">
    <source>
        <dbReference type="SAM" id="Coils"/>
    </source>
</evidence>
<keyword evidence="2" id="KW-0175">Coiled coil</keyword>
<dbReference type="Gene3D" id="1.10.490.10">
    <property type="entry name" value="Globins"/>
    <property type="match status" value="1"/>
</dbReference>
<dbReference type="SUPFAM" id="SSF52091">
    <property type="entry name" value="SpoIIaa-like"/>
    <property type="match status" value="1"/>
</dbReference>
<feature type="domain" description="STAS" evidence="3">
    <location>
        <begin position="147"/>
        <end position="258"/>
    </location>
</feature>
<dbReference type="InterPro" id="IPR051932">
    <property type="entry name" value="Bact_StressResp_Reg"/>
</dbReference>
<dbReference type="PROSITE" id="PS50801">
    <property type="entry name" value="STAS"/>
    <property type="match status" value="1"/>
</dbReference>
<dbReference type="InterPro" id="IPR002645">
    <property type="entry name" value="STAS_dom"/>
</dbReference>
<dbReference type="CDD" id="cd07041">
    <property type="entry name" value="STAS_RsbR_RsbS_like"/>
    <property type="match status" value="1"/>
</dbReference>
<dbReference type="InterPro" id="IPR012292">
    <property type="entry name" value="Globin/Proto"/>
</dbReference>
<keyword evidence="1" id="KW-0597">Phosphoprotein</keyword>
<dbReference type="Gene3D" id="3.30.750.24">
    <property type="entry name" value="STAS domain"/>
    <property type="match status" value="1"/>
</dbReference>
<feature type="coiled-coil region" evidence="2">
    <location>
        <begin position="43"/>
        <end position="70"/>
    </location>
</feature>
<name>A0A0V8H373_9BACI</name>
<dbReference type="AlphaFoldDB" id="A0A0V8H373"/>
<dbReference type="RefSeq" id="WP_058300132.1">
    <property type="nucleotide sequence ID" value="NZ_FMAU01000016.1"/>
</dbReference>
<dbReference type="OrthoDB" id="9800154at2"/>
<reference evidence="5" key="1">
    <citation type="submission" date="2016-08" db="EMBL/GenBank/DDBJ databases">
        <authorList>
            <person name="Varghese N."/>
            <person name="Submissions Spin"/>
        </authorList>
    </citation>
    <scope>NUCLEOTIDE SEQUENCE [LARGE SCALE GENOMIC DNA]</scope>
    <source>
        <strain evidence="5">SGD-1123</strain>
    </source>
</reference>
<dbReference type="GO" id="GO:0019825">
    <property type="term" value="F:oxygen binding"/>
    <property type="evidence" value="ECO:0007669"/>
    <property type="project" value="InterPro"/>
</dbReference>
<dbReference type="Pfam" id="PF01740">
    <property type="entry name" value="STAS"/>
    <property type="match status" value="1"/>
</dbReference>
<evidence type="ECO:0000313" key="4">
    <source>
        <dbReference type="EMBL" id="SCC39082.1"/>
    </source>
</evidence>
<dbReference type="GO" id="GO:0020037">
    <property type="term" value="F:heme binding"/>
    <property type="evidence" value="ECO:0007669"/>
    <property type="project" value="InterPro"/>
</dbReference>